<reference evidence="1" key="1">
    <citation type="journal article" date="2014" name="Front. Microbiol.">
        <title>High frequency of phylogenetically diverse reductive dehalogenase-homologous genes in deep subseafloor sedimentary metagenomes.</title>
        <authorList>
            <person name="Kawai M."/>
            <person name="Futagami T."/>
            <person name="Toyoda A."/>
            <person name="Takaki Y."/>
            <person name="Nishi S."/>
            <person name="Hori S."/>
            <person name="Arai W."/>
            <person name="Tsubouchi T."/>
            <person name="Morono Y."/>
            <person name="Uchiyama I."/>
            <person name="Ito T."/>
            <person name="Fujiyama A."/>
            <person name="Inagaki F."/>
            <person name="Takami H."/>
        </authorList>
    </citation>
    <scope>NUCLEOTIDE SEQUENCE</scope>
    <source>
        <strain evidence="1">Expedition CK06-06</strain>
    </source>
</reference>
<protein>
    <submittedName>
        <fullName evidence="1">Uncharacterized protein</fullName>
    </submittedName>
</protein>
<name>X0W335_9ZZZZ</name>
<gene>
    <name evidence="1" type="ORF">S01H1_61016</name>
</gene>
<comment type="caution">
    <text evidence="1">The sequence shown here is derived from an EMBL/GenBank/DDBJ whole genome shotgun (WGS) entry which is preliminary data.</text>
</comment>
<feature type="non-terminal residue" evidence="1">
    <location>
        <position position="1"/>
    </location>
</feature>
<sequence>GYRGSQFGYRLSTNGPKEIFYYKMWQNIRYGKKVYIEKAWHSPCQLFVTG</sequence>
<proteinExistence type="predicted"/>
<accession>X0W335</accession>
<organism evidence="1">
    <name type="scientific">marine sediment metagenome</name>
    <dbReference type="NCBI Taxonomy" id="412755"/>
    <lineage>
        <taxon>unclassified sequences</taxon>
        <taxon>metagenomes</taxon>
        <taxon>ecological metagenomes</taxon>
    </lineage>
</organism>
<dbReference type="EMBL" id="BARS01039987">
    <property type="protein sequence ID" value="GAG25229.1"/>
    <property type="molecule type" value="Genomic_DNA"/>
</dbReference>
<evidence type="ECO:0000313" key="1">
    <source>
        <dbReference type="EMBL" id="GAG25229.1"/>
    </source>
</evidence>
<dbReference type="AlphaFoldDB" id="X0W335"/>